<protein>
    <submittedName>
        <fullName evidence="2">Uncharacterized protein</fullName>
    </submittedName>
</protein>
<name>A0ABW5Q412_9BACI</name>
<dbReference type="RefSeq" id="WP_379562898.1">
    <property type="nucleotide sequence ID" value="NZ_JBHUMX010000041.1"/>
</dbReference>
<proteinExistence type="predicted"/>
<accession>A0ABW5Q412</accession>
<keyword evidence="3" id="KW-1185">Reference proteome</keyword>
<sequence length="63" mass="6944">MKTFTLVGKINLVLGTSFFIMGIFLLILEISDGFSLKETPMSIAFTLIGISIFMSALFYKVSS</sequence>
<feature type="transmembrane region" description="Helical" evidence="1">
    <location>
        <begin position="12"/>
        <end position="30"/>
    </location>
</feature>
<comment type="caution">
    <text evidence="2">The sequence shown here is derived from an EMBL/GenBank/DDBJ whole genome shotgun (WGS) entry which is preliminary data.</text>
</comment>
<evidence type="ECO:0000313" key="2">
    <source>
        <dbReference type="EMBL" id="MFD2630047.1"/>
    </source>
</evidence>
<keyword evidence="1" id="KW-0812">Transmembrane</keyword>
<keyword evidence="1" id="KW-0472">Membrane</keyword>
<gene>
    <name evidence="2" type="ORF">ACFSUN_14770</name>
</gene>
<evidence type="ECO:0000256" key="1">
    <source>
        <dbReference type="SAM" id="Phobius"/>
    </source>
</evidence>
<keyword evidence="1" id="KW-1133">Transmembrane helix</keyword>
<dbReference type="EMBL" id="JBHUMX010000041">
    <property type="protein sequence ID" value="MFD2630047.1"/>
    <property type="molecule type" value="Genomic_DNA"/>
</dbReference>
<reference evidence="3" key="1">
    <citation type="journal article" date="2019" name="Int. J. Syst. Evol. Microbiol.">
        <title>The Global Catalogue of Microorganisms (GCM) 10K type strain sequencing project: providing services to taxonomists for standard genome sequencing and annotation.</title>
        <authorList>
            <consortium name="The Broad Institute Genomics Platform"/>
            <consortium name="The Broad Institute Genome Sequencing Center for Infectious Disease"/>
            <person name="Wu L."/>
            <person name="Ma J."/>
        </authorList>
    </citation>
    <scope>NUCLEOTIDE SEQUENCE [LARGE SCALE GENOMIC DNA]</scope>
    <source>
        <strain evidence="3">TISTR 1858</strain>
    </source>
</reference>
<dbReference type="Proteomes" id="UP001597451">
    <property type="component" value="Unassembled WGS sequence"/>
</dbReference>
<feature type="transmembrane region" description="Helical" evidence="1">
    <location>
        <begin position="42"/>
        <end position="59"/>
    </location>
</feature>
<evidence type="ECO:0000313" key="3">
    <source>
        <dbReference type="Proteomes" id="UP001597451"/>
    </source>
</evidence>
<organism evidence="2 3">
    <name type="scientific">Oceanobacillus kapialis</name>
    <dbReference type="NCBI Taxonomy" id="481353"/>
    <lineage>
        <taxon>Bacteria</taxon>
        <taxon>Bacillati</taxon>
        <taxon>Bacillota</taxon>
        <taxon>Bacilli</taxon>
        <taxon>Bacillales</taxon>
        <taxon>Bacillaceae</taxon>
        <taxon>Oceanobacillus</taxon>
    </lineage>
</organism>